<evidence type="ECO:0000256" key="7">
    <source>
        <dbReference type="ARBA" id="ARBA00022927"/>
    </source>
</evidence>
<evidence type="ECO:0000256" key="3">
    <source>
        <dbReference type="ARBA" id="ARBA00022448"/>
    </source>
</evidence>
<keyword evidence="7" id="KW-0653">Protein transport</keyword>
<keyword evidence="8" id="KW-1133">Transmembrane helix</keyword>
<accession>A0ABT8SKT3</accession>
<evidence type="ECO:0000256" key="4">
    <source>
        <dbReference type="ARBA" id="ARBA00022475"/>
    </source>
</evidence>
<keyword evidence="4" id="KW-1003">Cell membrane</keyword>
<dbReference type="RefSeq" id="WP_302108997.1">
    <property type="nucleotide sequence ID" value="NZ_JAUKTR010000001.1"/>
</dbReference>
<evidence type="ECO:0000256" key="9">
    <source>
        <dbReference type="ARBA" id="ARBA00023136"/>
    </source>
</evidence>
<proteinExistence type="inferred from homology"/>
<keyword evidence="5" id="KW-0997">Cell inner membrane</keyword>
<keyword evidence="11" id="KW-1185">Reference proteome</keyword>
<comment type="subcellular location">
    <subcellularLocation>
        <location evidence="1">Cell inner membrane</location>
        <topology evidence="1">Single-pass membrane protein</topology>
    </subcellularLocation>
</comment>
<dbReference type="Gene3D" id="3.30.1360.100">
    <property type="entry name" value="General secretion pathway protein M, EpsM"/>
    <property type="match status" value="1"/>
</dbReference>
<keyword evidence="9" id="KW-0472">Membrane</keyword>
<organism evidence="10 11">
    <name type="scientific">Peiella sedimenti</name>
    <dbReference type="NCBI Taxonomy" id="3061083"/>
    <lineage>
        <taxon>Bacteria</taxon>
        <taxon>Pseudomonadati</taxon>
        <taxon>Pseudomonadota</taxon>
        <taxon>Alphaproteobacteria</taxon>
        <taxon>Caulobacterales</taxon>
        <taxon>Caulobacteraceae</taxon>
        <taxon>Peiella</taxon>
    </lineage>
</organism>
<evidence type="ECO:0000256" key="2">
    <source>
        <dbReference type="ARBA" id="ARBA00010637"/>
    </source>
</evidence>
<comment type="similarity">
    <text evidence="2">Belongs to the GSP M family.</text>
</comment>
<gene>
    <name evidence="10" type="primary">gspM</name>
    <name evidence="10" type="ORF">Q0812_04000</name>
</gene>
<reference evidence="10" key="1">
    <citation type="submission" date="2023-07" db="EMBL/GenBank/DDBJ databases">
        <title>Brevundimonas soil sp. nov., isolated from the soil of chemical plant.</title>
        <authorList>
            <person name="Wu N."/>
        </authorList>
    </citation>
    <scope>NUCLEOTIDE SEQUENCE</scope>
    <source>
        <strain evidence="10">XZ-24</strain>
    </source>
</reference>
<name>A0ABT8SKT3_9CAUL</name>
<evidence type="ECO:0000313" key="10">
    <source>
        <dbReference type="EMBL" id="MDO1558589.1"/>
    </source>
</evidence>
<evidence type="ECO:0000256" key="1">
    <source>
        <dbReference type="ARBA" id="ARBA00004377"/>
    </source>
</evidence>
<evidence type="ECO:0000256" key="6">
    <source>
        <dbReference type="ARBA" id="ARBA00022692"/>
    </source>
</evidence>
<dbReference type="Pfam" id="PF04612">
    <property type="entry name" value="T2SSM"/>
    <property type="match status" value="1"/>
</dbReference>
<keyword evidence="3" id="KW-0813">Transport</keyword>
<dbReference type="InterPro" id="IPR007690">
    <property type="entry name" value="T2SS_GspM"/>
</dbReference>
<keyword evidence="6" id="KW-0812">Transmembrane</keyword>
<sequence>MGAMVRWFSGRSPREQALLGLLGALLAGTVGWYGVANPLLNWRQAAAERRAQAELAAVQAIQDAILVAGARTGRAAIAPDALPALLTATAAEAGVTVTREQPEGGGAHTVWLEGARPAAVFGWLAEVERRGGVVRDATALKSGGGALDVQATLEPGQ</sequence>
<comment type="caution">
    <text evidence="10">The sequence shown here is derived from an EMBL/GenBank/DDBJ whole genome shotgun (WGS) entry which is preliminary data.</text>
</comment>
<evidence type="ECO:0000256" key="8">
    <source>
        <dbReference type="ARBA" id="ARBA00022989"/>
    </source>
</evidence>
<dbReference type="EMBL" id="JAUKTR010000001">
    <property type="protein sequence ID" value="MDO1558589.1"/>
    <property type="molecule type" value="Genomic_DNA"/>
</dbReference>
<protein>
    <submittedName>
        <fullName evidence="10">Type II secretion system protein GspM</fullName>
    </submittedName>
</protein>
<evidence type="ECO:0000256" key="5">
    <source>
        <dbReference type="ARBA" id="ARBA00022519"/>
    </source>
</evidence>
<dbReference type="Proteomes" id="UP001169063">
    <property type="component" value="Unassembled WGS sequence"/>
</dbReference>
<dbReference type="SUPFAM" id="SSF103054">
    <property type="entry name" value="General secretion pathway protein M, EpsM"/>
    <property type="match status" value="1"/>
</dbReference>
<dbReference type="InterPro" id="IPR023229">
    <property type="entry name" value="T2SS_M_periplasmic_sf"/>
</dbReference>
<evidence type="ECO:0000313" key="11">
    <source>
        <dbReference type="Proteomes" id="UP001169063"/>
    </source>
</evidence>